<name>A0A8W8J7R2_MAGGI</name>
<dbReference type="OrthoDB" id="6131934at2759"/>
<feature type="signal peptide" evidence="1">
    <location>
        <begin position="1"/>
        <end position="18"/>
    </location>
</feature>
<dbReference type="CDD" id="cd00087">
    <property type="entry name" value="FReD"/>
    <property type="match status" value="1"/>
</dbReference>
<dbReference type="InterPro" id="IPR036056">
    <property type="entry name" value="Fibrinogen-like_C"/>
</dbReference>
<feature type="chain" id="PRO_5036493884" description="Fibrinogen C-terminal domain-containing protein" evidence="1">
    <location>
        <begin position="19"/>
        <end position="293"/>
    </location>
</feature>
<dbReference type="InterPro" id="IPR050373">
    <property type="entry name" value="Fibrinogen_C-term_domain"/>
</dbReference>
<dbReference type="GO" id="GO:0005615">
    <property type="term" value="C:extracellular space"/>
    <property type="evidence" value="ECO:0007669"/>
    <property type="project" value="TreeGrafter"/>
</dbReference>
<dbReference type="AlphaFoldDB" id="A0A8W8J7R2"/>
<proteinExistence type="predicted"/>
<reference evidence="3" key="1">
    <citation type="submission" date="2022-08" db="UniProtKB">
        <authorList>
            <consortium name="EnsemblMetazoa"/>
        </authorList>
    </citation>
    <scope>IDENTIFICATION</scope>
    <source>
        <strain evidence="3">05x7-T-G4-1.051#20</strain>
    </source>
</reference>
<evidence type="ECO:0000313" key="4">
    <source>
        <dbReference type="Proteomes" id="UP000005408"/>
    </source>
</evidence>
<dbReference type="Gene3D" id="3.90.215.10">
    <property type="entry name" value="Gamma Fibrinogen, chain A, domain 1"/>
    <property type="match status" value="1"/>
</dbReference>
<keyword evidence="1" id="KW-0732">Signal</keyword>
<evidence type="ECO:0000259" key="2">
    <source>
        <dbReference type="PROSITE" id="PS51406"/>
    </source>
</evidence>
<dbReference type="SUPFAM" id="SSF56496">
    <property type="entry name" value="Fibrinogen C-terminal domain-like"/>
    <property type="match status" value="1"/>
</dbReference>
<evidence type="ECO:0000256" key="1">
    <source>
        <dbReference type="SAM" id="SignalP"/>
    </source>
</evidence>
<dbReference type="OMA" id="WISDHEA"/>
<protein>
    <recommendedName>
        <fullName evidence="2">Fibrinogen C-terminal domain-containing protein</fullName>
    </recommendedName>
</protein>
<evidence type="ECO:0000313" key="3">
    <source>
        <dbReference type="EnsemblMetazoa" id="G17087.1:cds"/>
    </source>
</evidence>
<dbReference type="Proteomes" id="UP000005408">
    <property type="component" value="Unassembled WGS sequence"/>
</dbReference>
<dbReference type="Pfam" id="PF00147">
    <property type="entry name" value="Fibrinogen_C"/>
    <property type="match status" value="1"/>
</dbReference>
<accession>A0A8W8J7R2</accession>
<feature type="domain" description="Fibrinogen C-terminal" evidence="2">
    <location>
        <begin position="68"/>
        <end position="288"/>
    </location>
</feature>
<dbReference type="SMART" id="SM00186">
    <property type="entry name" value="FBG"/>
    <property type="match status" value="1"/>
</dbReference>
<dbReference type="PROSITE" id="PS51406">
    <property type="entry name" value="FIBRINOGEN_C_2"/>
    <property type="match status" value="1"/>
</dbReference>
<keyword evidence="4" id="KW-1185">Reference proteome</keyword>
<dbReference type="PANTHER" id="PTHR19143">
    <property type="entry name" value="FIBRINOGEN/TENASCIN/ANGIOPOEITIN"/>
    <property type="match status" value="1"/>
</dbReference>
<dbReference type="InterPro" id="IPR002181">
    <property type="entry name" value="Fibrinogen_a/b/g_C_dom"/>
</dbReference>
<dbReference type="NCBIfam" id="NF040941">
    <property type="entry name" value="GGGWT_bact"/>
    <property type="match status" value="1"/>
</dbReference>
<dbReference type="EnsemblMetazoa" id="G17087.1">
    <property type="protein sequence ID" value="G17087.1:cds"/>
    <property type="gene ID" value="G17087"/>
</dbReference>
<sequence>MNIFVFCEISVLLTVCMGSQETLNIHDLLEKLLKTKQTSWRHTKSVIESANIANIKVDVLSTYVLNGSIERKKSVDCSEILKNDPSLKGSNGVYTIYPDRVNAKKVFCDMTTKCGGWTAIQKRVDGSTDFYRTWKEYKEGFGNPSHDYWIGNEIIQQLTKNSPQKLRVDLQRFSGEKGYAEYSHFAVGNEDSKYKLTLSGYIGTIGNSLDYQNGMMFSTKDQDNDKLGSKHCANDFYGGWWYKACHYTNLNGLYAKSALRGPKYNSWRTWISDHEALKTTVMMIRPVQFEKDA</sequence>
<organism evidence="3 4">
    <name type="scientific">Magallana gigas</name>
    <name type="common">Pacific oyster</name>
    <name type="synonym">Crassostrea gigas</name>
    <dbReference type="NCBI Taxonomy" id="29159"/>
    <lineage>
        <taxon>Eukaryota</taxon>
        <taxon>Metazoa</taxon>
        <taxon>Spiralia</taxon>
        <taxon>Lophotrochozoa</taxon>
        <taxon>Mollusca</taxon>
        <taxon>Bivalvia</taxon>
        <taxon>Autobranchia</taxon>
        <taxon>Pteriomorphia</taxon>
        <taxon>Ostreida</taxon>
        <taxon>Ostreoidea</taxon>
        <taxon>Ostreidae</taxon>
        <taxon>Magallana</taxon>
    </lineage>
</organism>
<dbReference type="InterPro" id="IPR014716">
    <property type="entry name" value="Fibrinogen_a/b/g_C_1"/>
</dbReference>